<name>A0ACC2UWV2_9TREE</name>
<reference evidence="1" key="1">
    <citation type="submission" date="2023-04" db="EMBL/GenBank/DDBJ databases">
        <title>Draft Genome sequencing of Naganishia species isolated from polar environments using Oxford Nanopore Technology.</title>
        <authorList>
            <person name="Leo P."/>
            <person name="Venkateswaran K."/>
        </authorList>
    </citation>
    <scope>NUCLEOTIDE SEQUENCE</scope>
    <source>
        <strain evidence="1">MNA-CCFEE 5423</strain>
    </source>
</reference>
<protein>
    <submittedName>
        <fullName evidence="1">Uncharacterized protein</fullName>
    </submittedName>
</protein>
<dbReference type="Proteomes" id="UP001227268">
    <property type="component" value="Unassembled WGS sequence"/>
</dbReference>
<proteinExistence type="predicted"/>
<dbReference type="EMBL" id="JASBWT010000050">
    <property type="protein sequence ID" value="KAJ9091554.1"/>
    <property type="molecule type" value="Genomic_DNA"/>
</dbReference>
<accession>A0ACC2UWV2</accession>
<comment type="caution">
    <text evidence="1">The sequence shown here is derived from an EMBL/GenBank/DDBJ whole genome shotgun (WGS) entry which is preliminary data.</text>
</comment>
<evidence type="ECO:0000313" key="1">
    <source>
        <dbReference type="EMBL" id="KAJ9091554.1"/>
    </source>
</evidence>
<keyword evidence="2" id="KW-1185">Reference proteome</keyword>
<organism evidence="1 2">
    <name type="scientific">Naganishia friedmannii</name>
    <dbReference type="NCBI Taxonomy" id="89922"/>
    <lineage>
        <taxon>Eukaryota</taxon>
        <taxon>Fungi</taxon>
        <taxon>Dikarya</taxon>
        <taxon>Basidiomycota</taxon>
        <taxon>Agaricomycotina</taxon>
        <taxon>Tremellomycetes</taxon>
        <taxon>Filobasidiales</taxon>
        <taxon>Filobasidiaceae</taxon>
        <taxon>Naganishia</taxon>
    </lineage>
</organism>
<evidence type="ECO:0000313" key="2">
    <source>
        <dbReference type="Proteomes" id="UP001227268"/>
    </source>
</evidence>
<gene>
    <name evidence="1" type="ORF">QFC21_007179</name>
</gene>
<sequence length="301" mass="33981">MSNVFYIPVTEWLRDNRQVFSSVSYVAQEQAKWLGANGYAKSVELWKNYTGQDVATVILSRFGFEGPIDDFVFVKHGPNTKYLSSGDTRTIDSLARGAVSLKPFFRMCRYCYVFDAAFTDPSAHQVAFEKQWARKWEQVTAAALSQWNELETEMLKRTIPTHKTKRTFMRADASNHHPDSRAKKIKAKPEPVSERGSDPSPPRSQSPLFKDDGIMNVDTSYSVPPEGPERDQDQTDSEIEDVVAQVNQKVFSKKLEPSRTHAHAQEEELIGAKSRMVKRRTSSAADSANLQEVDGDVNITP</sequence>